<protein>
    <submittedName>
        <fullName evidence="3">Uncharacterized protein</fullName>
    </submittedName>
</protein>
<evidence type="ECO:0000256" key="2">
    <source>
        <dbReference type="SAM" id="Phobius"/>
    </source>
</evidence>
<feature type="transmembrane region" description="Helical" evidence="2">
    <location>
        <begin position="779"/>
        <end position="802"/>
    </location>
</feature>
<dbReference type="EMBL" id="CM029045">
    <property type="protein sequence ID" value="KAG2601617.1"/>
    <property type="molecule type" value="Genomic_DNA"/>
</dbReference>
<feature type="transmembrane region" description="Helical" evidence="2">
    <location>
        <begin position="678"/>
        <end position="696"/>
    </location>
</feature>
<feature type="transmembrane region" description="Helical" evidence="2">
    <location>
        <begin position="511"/>
        <end position="531"/>
    </location>
</feature>
<feature type="transmembrane region" description="Helical" evidence="2">
    <location>
        <begin position="284"/>
        <end position="302"/>
    </location>
</feature>
<feature type="transmembrane region" description="Helical" evidence="2">
    <location>
        <begin position="260"/>
        <end position="278"/>
    </location>
</feature>
<evidence type="ECO:0000313" key="3">
    <source>
        <dbReference type="EMBL" id="KAG2601617.1"/>
    </source>
</evidence>
<sequence length="812" mass="87071">MNEQLQGLNIEGGPPLHGTGSAEELAKSESERIKTFYQTILSVLVVFIVAALSGYKDIKELYSTTNHKKVHLSNLLVAEGLLLIMTFLCAVVLMMFEFFVYQYGRQGRSWYRVVTILVAVTGTMLIAANTVLVIVTNRNNTALSVVLAPVLVLVSVAVRTGSWMEEERSATLGSRYDKVMKGTFDMATIGTMASFALQGTVAFGYLKTPDNNQGKGDPPLDLAVCYATSTFSLLMMMICAMPLVLLPANMLEDLIRVVERLRHVVLAALAVMALVVSVEFLEGFVVLSVCPEAVALVLYYAVEFFSREARGGSLPWLDFAFRIVAAVGFSLMAGLYGAFLGTDHYSVYLKAAMFILLLAVLSSLSRLAIPLDLPEVGAAGAVEMGIAGIVVAFPAAALVAAIPLVLKVKGTMHDPEMDAPREDLEEKPSQATNKILKRTTSFAQGTIATATGFVTAGFSVHKDVLLHRHVLVAGGCFLVIAYLSALLLVYLKLFLSGYRQLHKGHIRFIQFLCVISGAALIATNSLLLVLISEGNFLLSLNLLPIQGLIGVLAYHATPTEESMRDEAFDAGIKSGRKVALFATAAAFAVQTTLLFGYLSNSSFRALGHRFDLSVSFLASALSVFLVVATCMPLGYRTEASRDKVLSLVRYLKDAVIALLAVTAVTIGKEFLGGDTVLALFPEITVAAMYYAVNLFGDEAPEQGRQRDAAAEHKMEVLPTAVVATFGFGMLGAAYAALLGTPEYDVYTKALVFTLVSAVMSSLGRVAGPLCGPRRDKNAAACVVFLSNILPVVEMLVAVPLAAKVVTNVLPAS</sequence>
<feature type="transmembrane region" description="Helical" evidence="2">
    <location>
        <begin position="749"/>
        <end position="767"/>
    </location>
</feature>
<dbReference type="AlphaFoldDB" id="A0A8T0SU19"/>
<comment type="caution">
    <text evidence="3">The sequence shown here is derived from an EMBL/GenBank/DDBJ whole genome shotgun (WGS) entry which is preliminary data.</text>
</comment>
<gene>
    <name evidence="3" type="ORF">PVAP13_5KG599907</name>
</gene>
<feature type="transmembrane region" description="Helical" evidence="2">
    <location>
        <begin position="75"/>
        <end position="101"/>
    </location>
</feature>
<proteinExistence type="predicted"/>
<reference evidence="3" key="1">
    <citation type="submission" date="2020-05" db="EMBL/GenBank/DDBJ databases">
        <title>WGS assembly of Panicum virgatum.</title>
        <authorList>
            <person name="Lovell J.T."/>
            <person name="Jenkins J."/>
            <person name="Shu S."/>
            <person name="Juenger T.E."/>
            <person name="Schmutz J."/>
        </authorList>
    </citation>
    <scope>NUCLEOTIDE SEQUENCE</scope>
    <source>
        <strain evidence="3">AP13</strain>
    </source>
</reference>
<feature type="transmembrane region" description="Helical" evidence="2">
    <location>
        <begin position="647"/>
        <end position="666"/>
    </location>
</feature>
<keyword evidence="2" id="KW-0472">Membrane</keyword>
<feature type="transmembrane region" description="Helical" evidence="2">
    <location>
        <begin position="314"/>
        <end position="339"/>
    </location>
</feature>
<feature type="transmembrane region" description="Helical" evidence="2">
    <location>
        <begin position="226"/>
        <end position="248"/>
    </location>
</feature>
<dbReference type="Proteomes" id="UP000823388">
    <property type="component" value="Chromosome 5K"/>
</dbReference>
<feature type="transmembrane region" description="Helical" evidence="2">
    <location>
        <begin position="578"/>
        <end position="598"/>
    </location>
</feature>
<feature type="transmembrane region" description="Helical" evidence="2">
    <location>
        <begin position="141"/>
        <end position="162"/>
    </location>
</feature>
<name>A0A8T0SU19_PANVG</name>
<feature type="transmembrane region" description="Helical" evidence="2">
    <location>
        <begin position="183"/>
        <end position="206"/>
    </location>
</feature>
<keyword evidence="2" id="KW-0812">Transmembrane</keyword>
<feature type="transmembrane region" description="Helical" evidence="2">
    <location>
        <begin position="470"/>
        <end position="491"/>
    </location>
</feature>
<feature type="transmembrane region" description="Helical" evidence="2">
    <location>
        <begin position="36"/>
        <end position="55"/>
    </location>
</feature>
<feature type="transmembrane region" description="Helical" evidence="2">
    <location>
        <begin position="381"/>
        <end position="406"/>
    </location>
</feature>
<feature type="transmembrane region" description="Helical" evidence="2">
    <location>
        <begin position="716"/>
        <end position="737"/>
    </location>
</feature>
<feature type="transmembrane region" description="Helical" evidence="2">
    <location>
        <begin position="113"/>
        <end position="135"/>
    </location>
</feature>
<feature type="region of interest" description="Disordered" evidence="1">
    <location>
        <begin position="1"/>
        <end position="21"/>
    </location>
</feature>
<evidence type="ECO:0000313" key="4">
    <source>
        <dbReference type="Proteomes" id="UP000823388"/>
    </source>
</evidence>
<feature type="transmembrane region" description="Helical" evidence="2">
    <location>
        <begin position="610"/>
        <end position="635"/>
    </location>
</feature>
<organism evidence="3 4">
    <name type="scientific">Panicum virgatum</name>
    <name type="common">Blackwell switchgrass</name>
    <dbReference type="NCBI Taxonomy" id="38727"/>
    <lineage>
        <taxon>Eukaryota</taxon>
        <taxon>Viridiplantae</taxon>
        <taxon>Streptophyta</taxon>
        <taxon>Embryophyta</taxon>
        <taxon>Tracheophyta</taxon>
        <taxon>Spermatophyta</taxon>
        <taxon>Magnoliopsida</taxon>
        <taxon>Liliopsida</taxon>
        <taxon>Poales</taxon>
        <taxon>Poaceae</taxon>
        <taxon>PACMAD clade</taxon>
        <taxon>Panicoideae</taxon>
        <taxon>Panicodae</taxon>
        <taxon>Paniceae</taxon>
        <taxon>Panicinae</taxon>
        <taxon>Panicum</taxon>
        <taxon>Panicum sect. Hiantes</taxon>
    </lineage>
</organism>
<keyword evidence="4" id="KW-1185">Reference proteome</keyword>
<feature type="transmembrane region" description="Helical" evidence="2">
    <location>
        <begin position="351"/>
        <end position="369"/>
    </location>
</feature>
<evidence type="ECO:0000256" key="1">
    <source>
        <dbReference type="SAM" id="MobiDB-lite"/>
    </source>
</evidence>
<accession>A0A8T0SU19</accession>
<keyword evidence="2" id="KW-1133">Transmembrane helix</keyword>
<feature type="transmembrane region" description="Helical" evidence="2">
    <location>
        <begin position="537"/>
        <end position="557"/>
    </location>
</feature>